<gene>
    <name evidence="1" type="ORF">EXN66_Car004273</name>
</gene>
<proteinExistence type="predicted"/>
<sequence length="55" mass="6184">MKWQTNKPPHDCLCGCCTWAEYQQSQKGGFALGINMSLKCRGGFCSKAQGFFMCR</sequence>
<evidence type="ECO:0000313" key="1">
    <source>
        <dbReference type="EMBL" id="KAF3688601.1"/>
    </source>
</evidence>
<accession>A0A6G1PE67</accession>
<keyword evidence="2" id="KW-1185">Reference proteome</keyword>
<dbReference type="AlphaFoldDB" id="A0A6G1PE67"/>
<dbReference type="EMBL" id="CM015715">
    <property type="protein sequence ID" value="KAF3688601.1"/>
    <property type="molecule type" value="Genomic_DNA"/>
</dbReference>
<dbReference type="Proteomes" id="UP000503349">
    <property type="component" value="Chromosome 4"/>
</dbReference>
<reference evidence="2" key="2">
    <citation type="submission" date="2019-02" db="EMBL/GenBank/DDBJ databases">
        <title>Opniocepnalus argus Var Kimnra genome.</title>
        <authorList>
            <person name="Zhou C."/>
            <person name="Xiao S."/>
        </authorList>
    </citation>
    <scope>NUCLEOTIDE SEQUENCE [LARGE SCALE GENOMIC DNA]</scope>
</reference>
<name>A0A6G1PE67_CHAAH</name>
<protein>
    <submittedName>
        <fullName evidence="1">Uncharacterized protein</fullName>
    </submittedName>
</protein>
<organism evidence="1 2">
    <name type="scientific">Channa argus</name>
    <name type="common">Northern snakehead</name>
    <name type="synonym">Ophicephalus argus</name>
    <dbReference type="NCBI Taxonomy" id="215402"/>
    <lineage>
        <taxon>Eukaryota</taxon>
        <taxon>Metazoa</taxon>
        <taxon>Chordata</taxon>
        <taxon>Craniata</taxon>
        <taxon>Vertebrata</taxon>
        <taxon>Euteleostomi</taxon>
        <taxon>Actinopterygii</taxon>
        <taxon>Neopterygii</taxon>
        <taxon>Teleostei</taxon>
        <taxon>Neoteleostei</taxon>
        <taxon>Acanthomorphata</taxon>
        <taxon>Anabantaria</taxon>
        <taxon>Anabantiformes</taxon>
        <taxon>Channoidei</taxon>
        <taxon>Channidae</taxon>
        <taxon>Channa</taxon>
    </lineage>
</organism>
<reference evidence="1 2" key="1">
    <citation type="submission" date="2019-02" db="EMBL/GenBank/DDBJ databases">
        <title>Opniocepnalus argus genome.</title>
        <authorList>
            <person name="Zhou C."/>
            <person name="Xiao S."/>
        </authorList>
    </citation>
    <scope>NUCLEOTIDE SEQUENCE [LARGE SCALE GENOMIC DNA]</scope>
    <source>
        <strain evidence="1">OARG1902GOOAL</strain>
        <tissue evidence="1">Muscle</tissue>
    </source>
</reference>
<evidence type="ECO:0000313" key="2">
    <source>
        <dbReference type="Proteomes" id="UP000503349"/>
    </source>
</evidence>